<protein>
    <submittedName>
        <fullName evidence="2">Uncharacterized protein</fullName>
    </submittedName>
</protein>
<evidence type="ECO:0000256" key="1">
    <source>
        <dbReference type="SAM" id="MobiDB-lite"/>
    </source>
</evidence>
<dbReference type="AlphaFoldDB" id="A0A812MMY0"/>
<name>A0A812MMY0_SYMPI</name>
<evidence type="ECO:0000313" key="3">
    <source>
        <dbReference type="Proteomes" id="UP000649617"/>
    </source>
</evidence>
<evidence type="ECO:0000313" key="2">
    <source>
        <dbReference type="EMBL" id="CAE7274338.1"/>
    </source>
</evidence>
<comment type="caution">
    <text evidence="2">The sequence shown here is derived from an EMBL/GenBank/DDBJ whole genome shotgun (WGS) entry which is preliminary data.</text>
</comment>
<dbReference type="EMBL" id="CAJNIZ010008957">
    <property type="protein sequence ID" value="CAE7274338.1"/>
    <property type="molecule type" value="Genomic_DNA"/>
</dbReference>
<feature type="non-terminal residue" evidence="2">
    <location>
        <position position="1"/>
    </location>
</feature>
<feature type="non-terminal residue" evidence="2">
    <location>
        <position position="69"/>
    </location>
</feature>
<reference evidence="2" key="1">
    <citation type="submission" date="2021-02" db="EMBL/GenBank/DDBJ databases">
        <authorList>
            <person name="Dougan E. K."/>
            <person name="Rhodes N."/>
            <person name="Thang M."/>
            <person name="Chan C."/>
        </authorList>
    </citation>
    <scope>NUCLEOTIDE SEQUENCE</scope>
</reference>
<organism evidence="2 3">
    <name type="scientific">Symbiodinium pilosum</name>
    <name type="common">Dinoflagellate</name>
    <dbReference type="NCBI Taxonomy" id="2952"/>
    <lineage>
        <taxon>Eukaryota</taxon>
        <taxon>Sar</taxon>
        <taxon>Alveolata</taxon>
        <taxon>Dinophyceae</taxon>
        <taxon>Suessiales</taxon>
        <taxon>Symbiodiniaceae</taxon>
        <taxon>Symbiodinium</taxon>
    </lineage>
</organism>
<accession>A0A812MMY0</accession>
<keyword evidence="3" id="KW-1185">Reference proteome</keyword>
<gene>
    <name evidence="2" type="ORF">SPIL2461_LOCUS6090</name>
</gene>
<feature type="region of interest" description="Disordered" evidence="1">
    <location>
        <begin position="50"/>
        <end position="69"/>
    </location>
</feature>
<sequence length="69" mass="7647">AVVARPEGYDSMGWLKGDTAELFFDRSQLHPRGMDKDKFANELPVPVSVTGKRVQPLDHSPVAMPEVPQ</sequence>
<proteinExistence type="predicted"/>
<dbReference type="Proteomes" id="UP000649617">
    <property type="component" value="Unassembled WGS sequence"/>
</dbReference>